<dbReference type="SUPFAM" id="SSF101898">
    <property type="entry name" value="NHL repeat"/>
    <property type="match status" value="1"/>
</dbReference>
<dbReference type="AlphaFoldDB" id="A0A1G2R0L4"/>
<dbReference type="Gene3D" id="2.120.10.30">
    <property type="entry name" value="TolB, C-terminal domain"/>
    <property type="match status" value="1"/>
</dbReference>
<evidence type="ECO:0000256" key="1">
    <source>
        <dbReference type="SAM" id="Phobius"/>
    </source>
</evidence>
<gene>
    <name evidence="2" type="ORF">A3C04_01260</name>
</gene>
<organism evidence="2 3">
    <name type="scientific">Candidatus Wildermuthbacteria bacterium RIFCSPHIGHO2_02_FULL_45_25</name>
    <dbReference type="NCBI Taxonomy" id="1802450"/>
    <lineage>
        <taxon>Bacteria</taxon>
        <taxon>Candidatus Wildermuthiibacteriota</taxon>
    </lineage>
</organism>
<comment type="caution">
    <text evidence="2">The sequence shown here is derived from an EMBL/GenBank/DDBJ whole genome shotgun (WGS) entry which is preliminary data.</text>
</comment>
<protein>
    <submittedName>
        <fullName evidence="2">Uncharacterized protein</fullName>
    </submittedName>
</protein>
<sequence>MKIFEYQFNPRVKKDRFLKALSFEPQEEKSERKGNLYFVAELTNSIPSNAPFINKLAQQIKKEYYSEGTSAKAQSNPQEQVFSTSSNFKKALRKGNDFLKKESANGNTDWIGNLHIALIALSPEKGNMQFHFAKIGNAKVWMGRNGSLVDIGKKIETSQAASGAPQGFGNVVSGSAFSGDRILLFTPDLFDFFAQENVLQDLGLFNENKQFRTLFDQKNKELARISGIFFGIVLDSSSAAAESAHPSFGSRLLALRFREPSVPQFSLLKAKVPKMIFPMLRKLPFARAGAFIAKQLPHKSEQKIFTSPFLKPLNIVFKAKQKAFRATSNMPSLWRNILIVGVFSLLLFVGFAFFYQKKNPLSSEAQQSYIQAMSLLAQAETALANNNSQEANRLLQEIWNLAAPYTNETSATQKDREVFEQLMVRINPQLTTLNNIQEINELSPIFQIPESALKNPSHIELADANFYVFNTTSSQVYIINSGNAAHGTNLDIGYSAQIAASLEHGVAFFTPPAQLLLIENEKLSQQLSLSLPDPASSFSSIASFGTNLYFLDSTNGNLIKYSNPASGNTQASFWLAASSSKNPENAQSFSIDSNIWILTHDYIIDRYFKGMYEQTFNISVFPKLNGPAKIRTNKNTPNLYIFTPDQHRLLVLSKSGALIKQYVFPSLSELRDFTISEDGNTLYLLNGNQIYQLHQR</sequence>
<keyword evidence="1" id="KW-0472">Membrane</keyword>
<evidence type="ECO:0000313" key="3">
    <source>
        <dbReference type="Proteomes" id="UP000178092"/>
    </source>
</evidence>
<keyword evidence="1" id="KW-1133">Transmembrane helix</keyword>
<accession>A0A1G2R0L4</accession>
<keyword evidence="1" id="KW-0812">Transmembrane</keyword>
<name>A0A1G2R0L4_9BACT</name>
<dbReference type="EMBL" id="MHTV01000033">
    <property type="protein sequence ID" value="OHA66435.1"/>
    <property type="molecule type" value="Genomic_DNA"/>
</dbReference>
<feature type="transmembrane region" description="Helical" evidence="1">
    <location>
        <begin position="333"/>
        <end position="355"/>
    </location>
</feature>
<proteinExistence type="predicted"/>
<reference evidence="2 3" key="1">
    <citation type="journal article" date="2016" name="Nat. Commun.">
        <title>Thousands of microbial genomes shed light on interconnected biogeochemical processes in an aquifer system.</title>
        <authorList>
            <person name="Anantharaman K."/>
            <person name="Brown C.T."/>
            <person name="Hug L.A."/>
            <person name="Sharon I."/>
            <person name="Castelle C.J."/>
            <person name="Probst A.J."/>
            <person name="Thomas B.C."/>
            <person name="Singh A."/>
            <person name="Wilkins M.J."/>
            <person name="Karaoz U."/>
            <person name="Brodie E.L."/>
            <person name="Williams K.H."/>
            <person name="Hubbard S.S."/>
            <person name="Banfield J.F."/>
        </authorList>
    </citation>
    <scope>NUCLEOTIDE SEQUENCE [LARGE SCALE GENOMIC DNA]</scope>
</reference>
<evidence type="ECO:0000313" key="2">
    <source>
        <dbReference type="EMBL" id="OHA66435.1"/>
    </source>
</evidence>
<dbReference type="Proteomes" id="UP000178092">
    <property type="component" value="Unassembled WGS sequence"/>
</dbReference>
<dbReference type="InterPro" id="IPR011042">
    <property type="entry name" value="6-blade_b-propeller_TolB-like"/>
</dbReference>